<dbReference type="InterPro" id="IPR029021">
    <property type="entry name" value="Prot-tyrosine_phosphatase-like"/>
</dbReference>
<proteinExistence type="predicted"/>
<dbReference type="OrthoDB" id="66369at2759"/>
<dbReference type="Gene3D" id="3.90.190.10">
    <property type="entry name" value="Protein tyrosine phosphatase superfamily"/>
    <property type="match status" value="1"/>
</dbReference>
<dbReference type="Proteomes" id="UP000239757">
    <property type="component" value="Unassembled WGS sequence"/>
</dbReference>
<reference evidence="1 2" key="1">
    <citation type="submission" date="2015-01" db="EMBL/GenBank/DDBJ databases">
        <title>Genome of allotetraploid Gossypium barbadense reveals genomic plasticity and fiber elongation in cotton evolution.</title>
        <authorList>
            <person name="Chen X."/>
            <person name="Liu X."/>
            <person name="Zhao B."/>
            <person name="Zheng H."/>
            <person name="Hu Y."/>
            <person name="Lu G."/>
            <person name="Yang C."/>
            <person name="Chen J."/>
            <person name="Shan C."/>
            <person name="Zhang L."/>
            <person name="Zhou Y."/>
            <person name="Wang L."/>
            <person name="Guo W."/>
            <person name="Bai Y."/>
            <person name="Ruan J."/>
            <person name="Shangguan X."/>
            <person name="Mao Y."/>
            <person name="Jiang J."/>
            <person name="Zhu Y."/>
            <person name="Lei J."/>
            <person name="Kang H."/>
            <person name="Chen S."/>
            <person name="He X."/>
            <person name="Wang R."/>
            <person name="Wang Y."/>
            <person name="Chen J."/>
            <person name="Wang L."/>
            <person name="Yu S."/>
            <person name="Wang B."/>
            <person name="Wei J."/>
            <person name="Song S."/>
            <person name="Lu X."/>
            <person name="Gao Z."/>
            <person name="Gu W."/>
            <person name="Deng X."/>
            <person name="Ma D."/>
            <person name="Wang S."/>
            <person name="Liang W."/>
            <person name="Fang L."/>
            <person name="Cai C."/>
            <person name="Zhu X."/>
            <person name="Zhou B."/>
            <person name="Zhang Y."/>
            <person name="Chen Z."/>
            <person name="Xu S."/>
            <person name="Zhu R."/>
            <person name="Wang S."/>
            <person name="Zhang T."/>
            <person name="Zhao G."/>
        </authorList>
    </citation>
    <scope>NUCLEOTIDE SEQUENCE [LARGE SCALE GENOMIC DNA]</scope>
    <source>
        <strain evidence="2">cv. Xinhai21</strain>
        <tissue evidence="1">Leaf</tissue>
    </source>
</reference>
<protein>
    <submittedName>
        <fullName evidence="1">Uncharacterized protein</fullName>
    </submittedName>
</protein>
<dbReference type="InterPro" id="IPR050561">
    <property type="entry name" value="PTP"/>
</dbReference>
<sequence length="267" mass="30728">MMRNFGQGPMLGSVLKMLAIWFRELNKPVDTLKHVGITGPVVEHMEARLKEDILSEVRESGGRMLVHREEFSPSSNQSSVVGYWENIFTDDVKIAVELYAALKDEGYNIEYRMILLTREREALASDVDEIQNCQDEYVFGDFEVNIYLNGSLKLNHCFEDAIMFSTAPQGVTFMYHTLDLEELHTQWQSFAADLMQRCAGTRHLRADILHYSKELEKVPSDDDENRAYIMDMGVKGMSTSPIKMKFTTWMDARPELGHLCNNLRIDK</sequence>
<dbReference type="Pfam" id="PF14566">
    <property type="entry name" value="PTPlike_phytase"/>
    <property type="match status" value="1"/>
</dbReference>
<accession>A0A2P5X581</accession>
<dbReference type="PANTHER" id="PTHR23339">
    <property type="entry name" value="TYROSINE SPECIFIC PROTEIN PHOSPHATASE AND DUAL SPECIFICITY PROTEIN PHOSPHATASE"/>
    <property type="match status" value="1"/>
</dbReference>
<name>A0A2P5X581_GOSBA</name>
<dbReference type="AlphaFoldDB" id="A0A2P5X581"/>
<gene>
    <name evidence="1" type="ORF">GOBAR_AA22187</name>
</gene>
<dbReference type="SMART" id="SM01301">
    <property type="entry name" value="PTPlike_phytase"/>
    <property type="match status" value="1"/>
</dbReference>
<evidence type="ECO:0000313" key="1">
    <source>
        <dbReference type="EMBL" id="PPR98487.1"/>
    </source>
</evidence>
<organism evidence="1 2">
    <name type="scientific">Gossypium barbadense</name>
    <name type="common">Sea Island cotton</name>
    <name type="synonym">Hibiscus barbadensis</name>
    <dbReference type="NCBI Taxonomy" id="3634"/>
    <lineage>
        <taxon>Eukaryota</taxon>
        <taxon>Viridiplantae</taxon>
        <taxon>Streptophyta</taxon>
        <taxon>Embryophyta</taxon>
        <taxon>Tracheophyta</taxon>
        <taxon>Spermatophyta</taxon>
        <taxon>Magnoliopsida</taxon>
        <taxon>eudicotyledons</taxon>
        <taxon>Gunneridae</taxon>
        <taxon>Pentapetalae</taxon>
        <taxon>rosids</taxon>
        <taxon>malvids</taxon>
        <taxon>Malvales</taxon>
        <taxon>Malvaceae</taxon>
        <taxon>Malvoideae</taxon>
        <taxon>Gossypium</taxon>
    </lineage>
</organism>
<dbReference type="EMBL" id="KZ665647">
    <property type="protein sequence ID" value="PPR98487.1"/>
    <property type="molecule type" value="Genomic_DNA"/>
</dbReference>
<evidence type="ECO:0000313" key="2">
    <source>
        <dbReference type="Proteomes" id="UP000239757"/>
    </source>
</evidence>